<name>A0A9N8ELJ1_9STRA</name>
<feature type="compositionally biased region" description="Polar residues" evidence="1">
    <location>
        <begin position="29"/>
        <end position="61"/>
    </location>
</feature>
<proteinExistence type="predicted"/>
<reference evidence="2" key="1">
    <citation type="submission" date="2020-06" db="EMBL/GenBank/DDBJ databases">
        <authorList>
            <consortium name="Plant Systems Biology data submission"/>
        </authorList>
    </citation>
    <scope>NUCLEOTIDE SEQUENCE</scope>
    <source>
        <strain evidence="2">D6</strain>
    </source>
</reference>
<evidence type="ECO:0000313" key="3">
    <source>
        <dbReference type="Proteomes" id="UP001153069"/>
    </source>
</evidence>
<dbReference type="EMBL" id="CAICTM010001177">
    <property type="protein sequence ID" value="CAB9521264.1"/>
    <property type="molecule type" value="Genomic_DNA"/>
</dbReference>
<dbReference type="OrthoDB" id="41048at2759"/>
<evidence type="ECO:0000256" key="1">
    <source>
        <dbReference type="SAM" id="MobiDB-lite"/>
    </source>
</evidence>
<organism evidence="2 3">
    <name type="scientific">Seminavis robusta</name>
    <dbReference type="NCBI Taxonomy" id="568900"/>
    <lineage>
        <taxon>Eukaryota</taxon>
        <taxon>Sar</taxon>
        <taxon>Stramenopiles</taxon>
        <taxon>Ochrophyta</taxon>
        <taxon>Bacillariophyta</taxon>
        <taxon>Bacillariophyceae</taxon>
        <taxon>Bacillariophycidae</taxon>
        <taxon>Naviculales</taxon>
        <taxon>Naviculaceae</taxon>
        <taxon>Seminavis</taxon>
    </lineage>
</organism>
<feature type="region of interest" description="Disordered" evidence="1">
    <location>
        <begin position="1"/>
        <end position="91"/>
    </location>
</feature>
<feature type="compositionally biased region" description="Basic and acidic residues" evidence="1">
    <location>
        <begin position="1"/>
        <end position="15"/>
    </location>
</feature>
<sequence length="1419" mass="155393">MSSKEKSSKSSSKREKSSKKDKKSRDATSSRTLGITTNGDASNNKSSAATNDTKLDTSASNLGGGGKTTEDDRGMNMGGDLNNDDDGQPQLTPAELYYAAVPLAMPSHATFVSDPSVDKNLKPIRDDGSAFAQVARSCLNITQFVGASAGQDDAHAVASSHLFHDKTYAKVVVDCFSALITCTKEHKDRRCRILACQTLALGGRTAYAHIRHSPVLFALRESPVNLVEDEVGSEVPTALLNVALDDGDDGVSATAVECLGTLTLATSNAHAATIVDDELLQEIQSMAFARTAPYAPSLRSVLLHCPTTLEEDPSVAQLELQSRIFPNIMAPRLLQLVTRIVHYNASHHHRMTLPFVTACLIHQLRTNAASTYDVNRSTFAKRWVDLDCMGLVNDVVTALLLPSMQGCLDGDLAHTAALCGLRLANACPTASWVLEICRWAIVVLREENSSTGMLESKVGTLATLLIALRALPLPERAPLLESMINEVASLPFTIMVPHGVSSPGLLLQMSKSKSDNAQTNLEADSSETFACYRKPARIAFFTELALSIFMDGPLGVTVDVDGSKKEPNPNNHPTVQRSYYLKRFLSSASVVNICKEQDNPVIVRMRDEILLVFTTVAWEVGRRFRVSPDGSVIQPPQNNSSQAITSLEVEEWTRLAFTTLSIFSPCARWGRRPEYLEEDLGLLTAGQSSYIRLLQEFLHFVGLLNPMSSVTFKLTPNACPPHLLWDQMIESASFLTHWDATTVSPQNDADNSLRDRSFMGSLNDVMAQDVAALVDDFIEKDLRQGIISHHMRMFVLTLGVDQWVQSRYVAIRRNLEAANNRRNADRAPPLTLNLASARDLLVAVSPKRLLTKLLEFHTVPVDANGKKKKDPIKKLALETVRVCVACVENIAMTAVDWRRRCGPNQESQAIVQMAVASLEGKLDDEPMDESLRPIMGPLCDAATSRIQAFYQSKSHNSDGIPSSELVMQPMKYKIKPLVSSSTIKGAERDGAATHEYMHGYLMQLSRQIISARVDATIYSAPVADAFFSCKARPRNWLRLATPPLPDNRDARGLRFRTNGPGREKNSAWGRNVTSITSGSDPVAAYLGHSISRTPRYDNEDEYRIRVFLQVWNTTAVEITEGLQMGLGVAYQQHEVGTDSASLEFVSSLGSPEAFQLETAPVVSTSSAYKHPFSAEDSLVWEIALHYVSSGKVVLHPTIVFRNVREEKHIGEFVGGSGGTKMKRRNSTSSVASQKGEDDFQVSTKEKGSGFDDDQVEYENVSLSAEAVELSPLLGLQPCPLVFFRDSWGDLDTFRFLWFRMPSAVPPIKLDPKVSAFDTGFTMSGQEDEETGDLMGRTVGESSSLLFEGEAIPGGFATKLWAFMSLAGDRVMCVMTETENNTICLHLKADSKQLLFTLVGAATSRQAVVSALVPGMSANY</sequence>
<feature type="region of interest" description="Disordered" evidence="1">
    <location>
        <begin position="1048"/>
        <end position="1073"/>
    </location>
</feature>
<evidence type="ECO:0000313" key="2">
    <source>
        <dbReference type="EMBL" id="CAB9521264.1"/>
    </source>
</evidence>
<gene>
    <name evidence="2" type="ORF">SEMRO_1179_G249650.1</name>
</gene>
<feature type="region of interest" description="Disordered" evidence="1">
    <location>
        <begin position="1214"/>
        <end position="1245"/>
    </location>
</feature>
<dbReference type="Proteomes" id="UP001153069">
    <property type="component" value="Unassembled WGS sequence"/>
</dbReference>
<comment type="caution">
    <text evidence="2">The sequence shown here is derived from an EMBL/GenBank/DDBJ whole genome shotgun (WGS) entry which is preliminary data.</text>
</comment>
<accession>A0A9N8ELJ1</accession>
<protein>
    <submittedName>
        <fullName evidence="2">Uncharacterized protein</fullName>
    </submittedName>
</protein>
<keyword evidence="3" id="KW-1185">Reference proteome</keyword>